<dbReference type="RefSeq" id="WP_107864989.1">
    <property type="nucleotide sequence ID" value="NZ_QAON01000004.1"/>
</dbReference>
<proteinExistence type="predicted"/>
<accession>A0A2T5J0R0</accession>
<keyword evidence="3" id="KW-1185">Reference proteome</keyword>
<evidence type="ECO:0000313" key="2">
    <source>
        <dbReference type="EMBL" id="PTQ89982.1"/>
    </source>
</evidence>
<name>A0A2T5J0R0_9GAMM</name>
<dbReference type="OrthoDB" id="1845996at2"/>
<protein>
    <recommendedName>
        <fullName evidence="4">START domain-containing protein</fullName>
    </recommendedName>
</protein>
<dbReference type="EMBL" id="QAON01000004">
    <property type="protein sequence ID" value="PTQ89982.1"/>
    <property type="molecule type" value="Genomic_DNA"/>
</dbReference>
<evidence type="ECO:0000313" key="3">
    <source>
        <dbReference type="Proteomes" id="UP000244223"/>
    </source>
</evidence>
<feature type="signal peptide" evidence="1">
    <location>
        <begin position="1"/>
        <end position="18"/>
    </location>
</feature>
<dbReference type="SUPFAM" id="SSF55961">
    <property type="entry name" value="Bet v1-like"/>
    <property type="match status" value="1"/>
</dbReference>
<evidence type="ECO:0008006" key="4">
    <source>
        <dbReference type="Google" id="ProtNLM"/>
    </source>
</evidence>
<dbReference type="InterPro" id="IPR023393">
    <property type="entry name" value="START-like_dom_sf"/>
</dbReference>
<organism evidence="2 3">
    <name type="scientific">Agitococcus lubricus</name>
    <dbReference type="NCBI Taxonomy" id="1077255"/>
    <lineage>
        <taxon>Bacteria</taxon>
        <taxon>Pseudomonadati</taxon>
        <taxon>Pseudomonadota</taxon>
        <taxon>Gammaproteobacteria</taxon>
        <taxon>Moraxellales</taxon>
        <taxon>Moraxellaceae</taxon>
        <taxon>Agitococcus</taxon>
    </lineage>
</organism>
<dbReference type="Proteomes" id="UP000244223">
    <property type="component" value="Unassembled WGS sequence"/>
</dbReference>
<gene>
    <name evidence="2" type="ORF">C8N29_10420</name>
</gene>
<evidence type="ECO:0000256" key="1">
    <source>
        <dbReference type="SAM" id="SignalP"/>
    </source>
</evidence>
<keyword evidence="1" id="KW-0732">Signal</keyword>
<reference evidence="2 3" key="1">
    <citation type="submission" date="2018-04" db="EMBL/GenBank/DDBJ databases">
        <title>Genomic Encyclopedia of Archaeal and Bacterial Type Strains, Phase II (KMG-II): from individual species to whole genera.</title>
        <authorList>
            <person name="Goeker M."/>
        </authorList>
    </citation>
    <scope>NUCLEOTIDE SEQUENCE [LARGE SCALE GENOMIC DNA]</scope>
    <source>
        <strain evidence="2 3">DSM 5822</strain>
    </source>
</reference>
<comment type="caution">
    <text evidence="2">The sequence shown here is derived from an EMBL/GenBank/DDBJ whole genome shotgun (WGS) entry which is preliminary data.</text>
</comment>
<sequence length="230" mass="26598">MRKLCFLLVLACTSLSVAADNTLDELRVRLDEHWHPVKVDKSRDIKTYAKREDGKPFRSFKIEQTIPTTMDTLSHILSDFDSYPRWFWETLETRLLKKVSSKELYVYMVHRAPLGIPNRDVILHVRVEPMTDKKNYAILHATAVSDYLPLKPPLVRMAAEEFVVRFTALNEQKVKLEIEGYIDPNGNVPVWATNYVQRSAPYVIAVGLQRMAKLDEFKNAKSMPSFTLVE</sequence>
<feature type="chain" id="PRO_5015449890" description="START domain-containing protein" evidence="1">
    <location>
        <begin position="19"/>
        <end position="230"/>
    </location>
</feature>
<dbReference type="AlphaFoldDB" id="A0A2T5J0R0"/>
<dbReference type="Gene3D" id="3.30.530.20">
    <property type="match status" value="1"/>
</dbReference>